<dbReference type="PROSITE" id="PS50931">
    <property type="entry name" value="HTH_LYSR"/>
    <property type="match status" value="1"/>
</dbReference>
<dbReference type="PRINTS" id="PR00039">
    <property type="entry name" value="HTHLYSR"/>
</dbReference>
<dbReference type="Pfam" id="PF03466">
    <property type="entry name" value="LysR_substrate"/>
    <property type="match status" value="1"/>
</dbReference>
<organism evidence="9 10">
    <name type="scientific">Citrobacter koseri (strain ATCC BAA-895 / CDC 4225-83 / SGSC4696)</name>
    <dbReference type="NCBI Taxonomy" id="290338"/>
    <lineage>
        <taxon>Bacteria</taxon>
        <taxon>Pseudomonadati</taxon>
        <taxon>Pseudomonadota</taxon>
        <taxon>Gammaproteobacteria</taxon>
        <taxon>Enterobacterales</taxon>
        <taxon>Enterobacteriaceae</taxon>
        <taxon>Citrobacter</taxon>
    </lineage>
</organism>
<dbReference type="Gene3D" id="1.10.10.10">
    <property type="entry name" value="Winged helix-like DNA-binding domain superfamily/Winged helix DNA-binding domain"/>
    <property type="match status" value="1"/>
</dbReference>
<name>A8ACI5_CITK8</name>
<dbReference type="GO" id="GO:0003700">
    <property type="term" value="F:DNA-binding transcription factor activity"/>
    <property type="evidence" value="ECO:0007669"/>
    <property type="project" value="InterPro"/>
</dbReference>
<dbReference type="InterPro" id="IPR036390">
    <property type="entry name" value="WH_DNA-bd_sf"/>
</dbReference>
<evidence type="ECO:0000256" key="3">
    <source>
        <dbReference type="ARBA" id="ARBA00022490"/>
    </source>
</evidence>
<evidence type="ECO:0000256" key="6">
    <source>
        <dbReference type="ARBA" id="ARBA00023163"/>
    </source>
</evidence>
<dbReference type="InterPro" id="IPR036388">
    <property type="entry name" value="WH-like_DNA-bd_sf"/>
</dbReference>
<dbReference type="GO" id="GO:0006351">
    <property type="term" value="P:DNA-templated transcription"/>
    <property type="evidence" value="ECO:0007669"/>
    <property type="project" value="TreeGrafter"/>
</dbReference>
<comment type="subcellular location">
    <subcellularLocation>
        <location evidence="1">Cytoplasm</location>
    </subcellularLocation>
</comment>
<dbReference type="FunFam" id="3.40.190.10:FF:000135">
    <property type="entry name" value="DNA-binding transcriptional regulator DsdC"/>
    <property type="match status" value="1"/>
</dbReference>
<dbReference type="InterPro" id="IPR000847">
    <property type="entry name" value="LysR_HTH_N"/>
</dbReference>
<dbReference type="AlphaFoldDB" id="A8ACI5"/>
<dbReference type="KEGG" id="cko:CKO_00019"/>
<dbReference type="PANTHER" id="PTHR30537">
    <property type="entry name" value="HTH-TYPE TRANSCRIPTIONAL REGULATOR"/>
    <property type="match status" value="1"/>
</dbReference>
<dbReference type="Proteomes" id="UP000008148">
    <property type="component" value="Chromosome"/>
</dbReference>
<keyword evidence="4" id="KW-0805">Transcription regulation</keyword>
<dbReference type="NCBIfam" id="NF007491">
    <property type="entry name" value="PRK10086.1"/>
    <property type="match status" value="1"/>
</dbReference>
<dbReference type="GO" id="GO:0005737">
    <property type="term" value="C:cytoplasm"/>
    <property type="evidence" value="ECO:0007669"/>
    <property type="project" value="UniProtKB-SubCell"/>
</dbReference>
<evidence type="ECO:0000313" key="10">
    <source>
        <dbReference type="Proteomes" id="UP000008148"/>
    </source>
</evidence>
<accession>A8ACI5</accession>
<comment type="similarity">
    <text evidence="2">Belongs to the LysR transcriptional regulatory family.</text>
</comment>
<dbReference type="GO" id="GO:0043565">
    <property type="term" value="F:sequence-specific DNA binding"/>
    <property type="evidence" value="ECO:0007669"/>
    <property type="project" value="TreeGrafter"/>
</dbReference>
<keyword evidence="5" id="KW-0238">DNA-binding</keyword>
<dbReference type="SUPFAM" id="SSF46785">
    <property type="entry name" value="Winged helix' DNA-binding domain"/>
    <property type="match status" value="1"/>
</dbReference>
<evidence type="ECO:0000256" key="2">
    <source>
        <dbReference type="ARBA" id="ARBA00009437"/>
    </source>
</evidence>
<dbReference type="InterPro" id="IPR005119">
    <property type="entry name" value="LysR_subst-bd"/>
</dbReference>
<keyword evidence="6" id="KW-0804">Transcription</keyword>
<dbReference type="CDD" id="cd08432">
    <property type="entry name" value="PBP2_GcdR_TrpI_HvrB_AmpR_like"/>
    <property type="match status" value="1"/>
</dbReference>
<gene>
    <name evidence="9" type="ordered locus">CKO_00019</name>
</gene>
<dbReference type="STRING" id="290338.CKO_00019"/>
<evidence type="ECO:0000256" key="5">
    <source>
        <dbReference type="ARBA" id="ARBA00023125"/>
    </source>
</evidence>
<feature type="domain" description="HTH lysR-type" evidence="8">
    <location>
        <begin position="46"/>
        <end position="103"/>
    </location>
</feature>
<keyword evidence="10" id="KW-1185">Reference proteome</keyword>
<dbReference type="InterPro" id="IPR011781">
    <property type="entry name" value="DsdC"/>
</dbReference>
<protein>
    <recommendedName>
        <fullName evidence="7">HTH-type transcriptional activator AmpR</fullName>
    </recommendedName>
</protein>
<dbReference type="InterPro" id="IPR058163">
    <property type="entry name" value="LysR-type_TF_proteobact-type"/>
</dbReference>
<reference evidence="9 10" key="1">
    <citation type="submission" date="2007-08" db="EMBL/GenBank/DDBJ databases">
        <authorList>
            <consortium name="The Citrobacter koseri Genome Sequencing Project"/>
            <person name="McClelland M."/>
            <person name="Sanderson E.K."/>
            <person name="Porwollik S."/>
            <person name="Spieth J."/>
            <person name="Clifton W.S."/>
            <person name="Latreille P."/>
            <person name="Courtney L."/>
            <person name="Wang C."/>
            <person name="Pepin K."/>
            <person name="Bhonagiri V."/>
            <person name="Nash W."/>
            <person name="Johnson M."/>
            <person name="Thiruvilangam P."/>
            <person name="Wilson R."/>
        </authorList>
    </citation>
    <scope>NUCLEOTIDE SEQUENCE [LARGE SCALE GENOMIC DNA]</scope>
    <source>
        <strain evidence="10">ATCC BAA-895 / CDC 4225-83 / SGSC4696</strain>
    </source>
</reference>
<evidence type="ECO:0000256" key="7">
    <source>
        <dbReference type="ARBA" id="ARBA00074331"/>
    </source>
</evidence>
<keyword evidence="3" id="KW-0963">Cytoplasm</keyword>
<dbReference type="NCBIfam" id="TIGR02036">
    <property type="entry name" value="dsdC"/>
    <property type="match status" value="1"/>
</dbReference>
<sequence>MRYGSLRFIFTLIFQAHFFTLQSQKEVTEAAMEPLRDGRNRLLNGWQLSKLYTFEVAARHQSFALAADELSLSPSAVSHRINQLEEELGIQLFVRSHRKVELTHEGKRVFWALKSSLDTLNQEILDIKNQELSGTLTVYSRPSIAQCWLVPALGDFTRRYPSISLTMLTGNDNVNLQRAGIDLAIYFDDAPSAQLTHHFLMDEAILPVCSPEYARHHDLTNARVNLRHCTLLHDRQAWSNDSGTDEWHSWAQHFGVNLPTSSGIGFDRSDLAVIAAMNHIGVAMGRKRLVQKRLDSGELIAPFGEMTLKCHQHYYVTTLPGRQWPKIEAFIGWLQEQAT</sequence>
<evidence type="ECO:0000313" key="9">
    <source>
        <dbReference type="EMBL" id="ABV11198.1"/>
    </source>
</evidence>
<dbReference type="Gene3D" id="3.40.190.10">
    <property type="entry name" value="Periplasmic binding protein-like II"/>
    <property type="match status" value="2"/>
</dbReference>
<dbReference type="PANTHER" id="PTHR30537:SF32">
    <property type="entry name" value="HTH-TYPE TRANSCRIPTIONAL REGULATOR DSDC"/>
    <property type="match status" value="1"/>
</dbReference>
<dbReference type="HOGENOM" id="CLU_039613_37_0_6"/>
<dbReference type="EMBL" id="CP000822">
    <property type="protein sequence ID" value="ABV11198.1"/>
    <property type="molecule type" value="Genomic_DNA"/>
</dbReference>
<dbReference type="FunFam" id="1.10.10.10:FF:000038">
    <property type="entry name" value="Glycine cleavage system transcriptional activator"/>
    <property type="match status" value="1"/>
</dbReference>
<evidence type="ECO:0000256" key="4">
    <source>
        <dbReference type="ARBA" id="ARBA00023015"/>
    </source>
</evidence>
<evidence type="ECO:0000256" key="1">
    <source>
        <dbReference type="ARBA" id="ARBA00004496"/>
    </source>
</evidence>
<evidence type="ECO:0000259" key="8">
    <source>
        <dbReference type="PROSITE" id="PS50931"/>
    </source>
</evidence>
<dbReference type="Pfam" id="PF00126">
    <property type="entry name" value="HTH_1"/>
    <property type="match status" value="1"/>
</dbReference>
<dbReference type="SUPFAM" id="SSF53850">
    <property type="entry name" value="Periplasmic binding protein-like II"/>
    <property type="match status" value="1"/>
</dbReference>
<proteinExistence type="inferred from homology"/>